<dbReference type="Proteomes" id="UP001595906">
    <property type="component" value="Unassembled WGS sequence"/>
</dbReference>
<evidence type="ECO:0000256" key="3">
    <source>
        <dbReference type="ARBA" id="ARBA00023163"/>
    </source>
</evidence>
<dbReference type="SMART" id="SM00347">
    <property type="entry name" value="HTH_MARR"/>
    <property type="match status" value="1"/>
</dbReference>
<dbReference type="InterPro" id="IPR000835">
    <property type="entry name" value="HTH_MarR-typ"/>
</dbReference>
<dbReference type="SUPFAM" id="SSF46785">
    <property type="entry name" value="Winged helix' DNA-binding domain"/>
    <property type="match status" value="1"/>
</dbReference>
<dbReference type="PANTHER" id="PTHR42756:SF1">
    <property type="entry name" value="TRANSCRIPTIONAL REPRESSOR OF EMRAB OPERON"/>
    <property type="match status" value="1"/>
</dbReference>
<accession>A0ABV8PS34</accession>
<evidence type="ECO:0000256" key="1">
    <source>
        <dbReference type="ARBA" id="ARBA00023015"/>
    </source>
</evidence>
<organism evidence="5 6">
    <name type="scientific">Parasediminibacterium paludis</name>
    <dbReference type="NCBI Taxonomy" id="908966"/>
    <lineage>
        <taxon>Bacteria</taxon>
        <taxon>Pseudomonadati</taxon>
        <taxon>Bacteroidota</taxon>
        <taxon>Chitinophagia</taxon>
        <taxon>Chitinophagales</taxon>
        <taxon>Chitinophagaceae</taxon>
        <taxon>Parasediminibacterium</taxon>
    </lineage>
</organism>
<evidence type="ECO:0000256" key="2">
    <source>
        <dbReference type="ARBA" id="ARBA00023125"/>
    </source>
</evidence>
<dbReference type="Pfam" id="PF01047">
    <property type="entry name" value="MarR"/>
    <property type="match status" value="1"/>
</dbReference>
<name>A0ABV8PS34_9BACT</name>
<dbReference type="PRINTS" id="PR00598">
    <property type="entry name" value="HTHMARR"/>
</dbReference>
<dbReference type="InterPro" id="IPR036390">
    <property type="entry name" value="WH_DNA-bd_sf"/>
</dbReference>
<sequence length="221" mass="25578">MKTKSILITIIEQLAVFEEQNLAKQSLEYADFLAFLNVNQQNPSIEKREIGGKEAQWIEETYKGSDNDISILIVFIFRYAKNYIKKALKDSIIQTADEFSYLITLMTYESLTKTELIGKLVMEKTSGTEIIKRLLKQGLLTEFEDSQDKRSVRVAISPKGRMELVKILPEMDKVTKLVAGNLNIKEKNTLAYLLKKLDHFHNQIYHEKKDYSINDLLNDIH</sequence>
<dbReference type="RefSeq" id="WP_379012353.1">
    <property type="nucleotide sequence ID" value="NZ_JBHSDC010000002.1"/>
</dbReference>
<dbReference type="PROSITE" id="PS50995">
    <property type="entry name" value="HTH_MARR_2"/>
    <property type="match status" value="1"/>
</dbReference>
<dbReference type="InterPro" id="IPR036388">
    <property type="entry name" value="WH-like_DNA-bd_sf"/>
</dbReference>
<comment type="caution">
    <text evidence="5">The sequence shown here is derived from an EMBL/GenBank/DDBJ whole genome shotgun (WGS) entry which is preliminary data.</text>
</comment>
<keyword evidence="1" id="KW-0805">Transcription regulation</keyword>
<feature type="domain" description="HTH marR-type" evidence="4">
    <location>
        <begin position="66"/>
        <end position="199"/>
    </location>
</feature>
<protein>
    <submittedName>
        <fullName evidence="5">MarR family winged helix-turn-helix transcriptional regulator</fullName>
    </submittedName>
</protein>
<keyword evidence="3" id="KW-0804">Transcription</keyword>
<reference evidence="6" key="1">
    <citation type="journal article" date="2019" name="Int. J. Syst. Evol. Microbiol.">
        <title>The Global Catalogue of Microorganisms (GCM) 10K type strain sequencing project: providing services to taxonomists for standard genome sequencing and annotation.</title>
        <authorList>
            <consortium name="The Broad Institute Genomics Platform"/>
            <consortium name="The Broad Institute Genome Sequencing Center for Infectious Disease"/>
            <person name="Wu L."/>
            <person name="Ma J."/>
        </authorList>
    </citation>
    <scope>NUCLEOTIDE SEQUENCE [LARGE SCALE GENOMIC DNA]</scope>
    <source>
        <strain evidence="6">CECT 8010</strain>
    </source>
</reference>
<evidence type="ECO:0000313" key="5">
    <source>
        <dbReference type="EMBL" id="MFC4230968.1"/>
    </source>
</evidence>
<evidence type="ECO:0000313" key="6">
    <source>
        <dbReference type="Proteomes" id="UP001595906"/>
    </source>
</evidence>
<dbReference type="Gene3D" id="1.10.10.10">
    <property type="entry name" value="Winged helix-like DNA-binding domain superfamily/Winged helix DNA-binding domain"/>
    <property type="match status" value="1"/>
</dbReference>
<evidence type="ECO:0000259" key="4">
    <source>
        <dbReference type="PROSITE" id="PS50995"/>
    </source>
</evidence>
<keyword evidence="6" id="KW-1185">Reference proteome</keyword>
<dbReference type="EMBL" id="JBHSDC010000002">
    <property type="protein sequence ID" value="MFC4230968.1"/>
    <property type="molecule type" value="Genomic_DNA"/>
</dbReference>
<proteinExistence type="predicted"/>
<dbReference type="PANTHER" id="PTHR42756">
    <property type="entry name" value="TRANSCRIPTIONAL REGULATOR, MARR"/>
    <property type="match status" value="1"/>
</dbReference>
<gene>
    <name evidence="5" type="ORF">ACFOW1_03640</name>
</gene>
<keyword evidence="2" id="KW-0238">DNA-binding</keyword>